<protein>
    <submittedName>
        <fullName evidence="2">Uncharacterized protein</fullName>
    </submittedName>
</protein>
<evidence type="ECO:0000313" key="3">
    <source>
        <dbReference type="Proteomes" id="UP000503447"/>
    </source>
</evidence>
<dbReference type="EMBL" id="CP053452">
    <property type="protein sequence ID" value="QJW93663.1"/>
    <property type="molecule type" value="Genomic_DNA"/>
</dbReference>
<feature type="transmembrane region" description="Helical" evidence="1">
    <location>
        <begin position="89"/>
        <end position="106"/>
    </location>
</feature>
<organism evidence="2 3">
    <name type="scientific">Frigoriglobus tundricola</name>
    <dbReference type="NCBI Taxonomy" id="2774151"/>
    <lineage>
        <taxon>Bacteria</taxon>
        <taxon>Pseudomonadati</taxon>
        <taxon>Planctomycetota</taxon>
        <taxon>Planctomycetia</taxon>
        <taxon>Gemmatales</taxon>
        <taxon>Gemmataceae</taxon>
        <taxon>Frigoriglobus</taxon>
    </lineage>
</organism>
<keyword evidence="1" id="KW-1133">Transmembrane helix</keyword>
<name>A0A6M5YK61_9BACT</name>
<dbReference type="AlphaFoldDB" id="A0A6M5YK61"/>
<proteinExistence type="predicted"/>
<dbReference type="RefSeq" id="WP_171469818.1">
    <property type="nucleotide sequence ID" value="NZ_CP053452.2"/>
</dbReference>
<gene>
    <name evidence="2" type="ORF">FTUN_1171</name>
</gene>
<keyword evidence="1" id="KW-0472">Membrane</keyword>
<dbReference type="Proteomes" id="UP000503447">
    <property type="component" value="Chromosome"/>
</dbReference>
<accession>A0A6M5YK61</accession>
<keyword evidence="1" id="KW-0812">Transmembrane</keyword>
<reference evidence="3" key="1">
    <citation type="submission" date="2020-05" db="EMBL/GenBank/DDBJ databases">
        <title>Frigoriglobus tundricola gen. nov., sp. nov., a psychrotolerant cellulolytic planctomycete of the family Gemmataceae with two divergent copies of 16S rRNA gene.</title>
        <authorList>
            <person name="Kulichevskaya I.S."/>
            <person name="Ivanova A.A."/>
            <person name="Naumoff D.G."/>
            <person name="Beletsky A.V."/>
            <person name="Rijpstra W.I.C."/>
            <person name="Sinninghe Damste J.S."/>
            <person name="Mardanov A.V."/>
            <person name="Ravin N.V."/>
            <person name="Dedysh S.N."/>
        </authorList>
    </citation>
    <scope>NUCLEOTIDE SEQUENCE [LARGE SCALE GENOMIC DNA]</scope>
    <source>
        <strain evidence="3">PL17</strain>
    </source>
</reference>
<keyword evidence="3" id="KW-1185">Reference proteome</keyword>
<feature type="transmembrane region" description="Helical" evidence="1">
    <location>
        <begin position="52"/>
        <end position="77"/>
    </location>
</feature>
<evidence type="ECO:0000256" key="1">
    <source>
        <dbReference type="SAM" id="Phobius"/>
    </source>
</evidence>
<evidence type="ECO:0000313" key="2">
    <source>
        <dbReference type="EMBL" id="QJW93663.1"/>
    </source>
</evidence>
<sequence>MFSRWKARFEPWRTEAGWEFDLLRALPPDVANRLYRCARRCAELQLMLSWRFWVVLGLVSAPASLSFTLVWIGGWVLGLGPAGRFLLEAVYHVLLGALVLHPLMRLQERHLLPHIRTALAEELVQFARDELAPPRRAHRPRVNA</sequence>
<dbReference type="KEGG" id="ftj:FTUN_1171"/>